<organism evidence="4 5">
    <name type="scientific">Litorilituus lipolyticus</name>
    <dbReference type="NCBI Taxonomy" id="2491017"/>
    <lineage>
        <taxon>Bacteria</taxon>
        <taxon>Pseudomonadati</taxon>
        <taxon>Pseudomonadota</taxon>
        <taxon>Gammaproteobacteria</taxon>
        <taxon>Alteromonadales</taxon>
        <taxon>Colwelliaceae</taxon>
        <taxon>Litorilituus</taxon>
    </lineage>
</organism>
<evidence type="ECO:0000259" key="3">
    <source>
        <dbReference type="PROSITE" id="PS51898"/>
    </source>
</evidence>
<dbReference type="GO" id="GO:0003677">
    <property type="term" value="F:DNA binding"/>
    <property type="evidence" value="ECO:0007669"/>
    <property type="project" value="InterPro"/>
</dbReference>
<sequence length="325" mass="38043">MATFTKRENGKWQAKIRRKGQKSISKTFLLKSSAQQWAREIELNIDKGSFESTESAENAIFPDLLHKYWEEVVQYQKSANVTIYILNKWIILFNGKRMIDMTTSRFKEYKEQRLKKVKGDTIRKELLLLKRFFDYSMNEWQIHLPKGNPLNPISLPKKSKSRERRLEEGEYNILMDEAKKYGGLIADIIDFAIETGMRCGEIVKLSRKELIVKKRIIKIPDTKNGDDRVVPLSSKALSILMRQSKDNDNFFNMRVDSVSQAFRRVRKRAGLINIRMHDMRHEATSRLFEKDLQLMEVSAITGHKDLAMLKKYTHLRAEDLALKLG</sequence>
<dbReference type="InterPro" id="IPR002104">
    <property type="entry name" value="Integrase_catalytic"/>
</dbReference>
<dbReference type="RefSeq" id="WP_140604600.1">
    <property type="nucleotide sequence ID" value="NZ_SAWY01000036.1"/>
</dbReference>
<keyword evidence="2" id="KW-0233">DNA recombination</keyword>
<dbReference type="CDD" id="cd00796">
    <property type="entry name" value="INT_Rci_Hp1_C"/>
    <property type="match status" value="1"/>
</dbReference>
<evidence type="ECO:0000313" key="4">
    <source>
        <dbReference type="EMBL" id="TPH13271.1"/>
    </source>
</evidence>
<dbReference type="Proteomes" id="UP000315303">
    <property type="component" value="Unassembled WGS sequence"/>
</dbReference>
<dbReference type="GO" id="GO:0015074">
    <property type="term" value="P:DNA integration"/>
    <property type="evidence" value="ECO:0007669"/>
    <property type="project" value="UniProtKB-KW"/>
</dbReference>
<accession>A0A502KTD0</accession>
<dbReference type="PANTHER" id="PTHR30349">
    <property type="entry name" value="PHAGE INTEGRASE-RELATED"/>
    <property type="match status" value="1"/>
</dbReference>
<protein>
    <submittedName>
        <fullName evidence="4">Site-specific integrase</fullName>
    </submittedName>
</protein>
<evidence type="ECO:0000256" key="1">
    <source>
        <dbReference type="ARBA" id="ARBA00022908"/>
    </source>
</evidence>
<dbReference type="InterPro" id="IPR011010">
    <property type="entry name" value="DNA_brk_join_enz"/>
</dbReference>
<keyword evidence="1" id="KW-0229">DNA integration</keyword>
<dbReference type="EMBL" id="SAWY01000036">
    <property type="protein sequence ID" value="TPH13271.1"/>
    <property type="molecule type" value="Genomic_DNA"/>
</dbReference>
<evidence type="ECO:0000256" key="2">
    <source>
        <dbReference type="ARBA" id="ARBA00023172"/>
    </source>
</evidence>
<dbReference type="Pfam" id="PF00589">
    <property type="entry name" value="Phage_integrase"/>
    <property type="match status" value="1"/>
</dbReference>
<dbReference type="InterPro" id="IPR050090">
    <property type="entry name" value="Tyrosine_recombinase_XerCD"/>
</dbReference>
<dbReference type="GO" id="GO:0006310">
    <property type="term" value="P:DNA recombination"/>
    <property type="evidence" value="ECO:0007669"/>
    <property type="project" value="UniProtKB-KW"/>
</dbReference>
<dbReference type="SUPFAM" id="SSF56349">
    <property type="entry name" value="DNA breaking-rejoining enzymes"/>
    <property type="match status" value="1"/>
</dbReference>
<dbReference type="PROSITE" id="PS51898">
    <property type="entry name" value="TYR_RECOMBINASE"/>
    <property type="match status" value="1"/>
</dbReference>
<dbReference type="InterPro" id="IPR013762">
    <property type="entry name" value="Integrase-like_cat_sf"/>
</dbReference>
<comment type="caution">
    <text evidence="4">The sequence shown here is derived from an EMBL/GenBank/DDBJ whole genome shotgun (WGS) entry which is preliminary data.</text>
</comment>
<name>A0A502KTD0_9GAMM</name>
<proteinExistence type="predicted"/>
<feature type="domain" description="Tyr recombinase" evidence="3">
    <location>
        <begin position="161"/>
        <end position="325"/>
    </location>
</feature>
<keyword evidence="5" id="KW-1185">Reference proteome</keyword>
<dbReference type="OrthoDB" id="9795573at2"/>
<gene>
    <name evidence="4" type="ORF">EPA86_13840</name>
</gene>
<reference evidence="4 5" key="1">
    <citation type="submission" date="2019-01" db="EMBL/GenBank/DDBJ databases">
        <title>Litorilituus lipolytica sp. nov., isolated from intertidal sand of the Yellow Sea in China.</title>
        <authorList>
            <person name="Liu A."/>
        </authorList>
    </citation>
    <scope>NUCLEOTIDE SEQUENCE [LARGE SCALE GENOMIC DNA]</scope>
    <source>
        <strain evidence="4 5">RZ04</strain>
    </source>
</reference>
<evidence type="ECO:0000313" key="5">
    <source>
        <dbReference type="Proteomes" id="UP000315303"/>
    </source>
</evidence>
<dbReference type="AlphaFoldDB" id="A0A502KTD0"/>
<dbReference type="Gene3D" id="1.10.443.10">
    <property type="entry name" value="Intergrase catalytic core"/>
    <property type="match status" value="1"/>
</dbReference>
<dbReference type="PANTHER" id="PTHR30349:SF94">
    <property type="entry name" value="INTEGRASE_RECOMBINASE HI_1414-RELATED"/>
    <property type="match status" value="1"/>
</dbReference>